<evidence type="ECO:0000313" key="2">
    <source>
        <dbReference type="EMBL" id="GAA1729062.1"/>
    </source>
</evidence>
<accession>A0ABP4VNR3</accession>
<reference evidence="3" key="1">
    <citation type="journal article" date="2019" name="Int. J. Syst. Evol. Microbiol.">
        <title>The Global Catalogue of Microorganisms (GCM) 10K type strain sequencing project: providing services to taxonomists for standard genome sequencing and annotation.</title>
        <authorList>
            <consortium name="The Broad Institute Genomics Platform"/>
            <consortium name="The Broad Institute Genome Sequencing Center for Infectious Disease"/>
            <person name="Wu L."/>
            <person name="Ma J."/>
        </authorList>
    </citation>
    <scope>NUCLEOTIDE SEQUENCE [LARGE SCALE GENOMIC DNA]</scope>
    <source>
        <strain evidence="3">JCM 13244</strain>
    </source>
</reference>
<evidence type="ECO:0000313" key="3">
    <source>
        <dbReference type="Proteomes" id="UP001499947"/>
    </source>
</evidence>
<dbReference type="RefSeq" id="WP_343245311.1">
    <property type="nucleotide sequence ID" value="NZ_CP072941.1"/>
</dbReference>
<sequence>MRRTGLTVGGHDVPCPHPPPGAPPPYRAHGHGGLDGGDGDRRGRSARRGRCLRGRPGPPDARSAGDRLLPYLGNGGYDVHSYDVGYTYRPGTTLMDSSVRIRATATQALSRFSLDAAVDEIETVTVQGEPARFAVDKAGEKLDITPRQALGKGRPFEVNIAYRVDRSDNRTRPGDPTSPAPRLTPWVNKKDGFVVFGRPDRAHMFFPANDYPTDRARFTFRVTAPKDLQAEDRPHTRPRRGPALVLDAARHRQRSSAGGGTAEAVTRPGSTARRTRTAGQTTTPGVRRTPWSPASSRPRPPPEPPRLRAPRPRPRWSGS</sequence>
<feature type="compositionally biased region" description="Basic residues" evidence="1">
    <location>
        <begin position="44"/>
        <end position="53"/>
    </location>
</feature>
<protein>
    <recommendedName>
        <fullName evidence="4">M1 family metallopeptidase</fullName>
    </recommendedName>
</protein>
<evidence type="ECO:0000256" key="1">
    <source>
        <dbReference type="SAM" id="MobiDB-lite"/>
    </source>
</evidence>
<name>A0ABP4VNR3_9ACTN</name>
<dbReference type="Gene3D" id="2.60.40.1730">
    <property type="entry name" value="tricorn interacting facor f3 domain"/>
    <property type="match status" value="1"/>
</dbReference>
<dbReference type="EMBL" id="BAAALR010000123">
    <property type="protein sequence ID" value="GAA1729062.1"/>
    <property type="molecule type" value="Genomic_DNA"/>
</dbReference>
<keyword evidence="3" id="KW-1185">Reference proteome</keyword>
<feature type="compositionally biased region" description="Basic residues" evidence="1">
    <location>
        <begin position="308"/>
        <end position="319"/>
    </location>
</feature>
<dbReference type="SUPFAM" id="SSF63737">
    <property type="entry name" value="Leukotriene A4 hydrolase N-terminal domain"/>
    <property type="match status" value="1"/>
</dbReference>
<dbReference type="InterPro" id="IPR042097">
    <property type="entry name" value="Aminopeptidase_N-like_N_sf"/>
</dbReference>
<feature type="region of interest" description="Disordered" evidence="1">
    <location>
        <begin position="249"/>
        <end position="319"/>
    </location>
</feature>
<dbReference type="Proteomes" id="UP001499947">
    <property type="component" value="Unassembled WGS sequence"/>
</dbReference>
<organism evidence="2 3">
    <name type="scientific">Streptomyces yatensis</name>
    <dbReference type="NCBI Taxonomy" id="155177"/>
    <lineage>
        <taxon>Bacteria</taxon>
        <taxon>Bacillati</taxon>
        <taxon>Actinomycetota</taxon>
        <taxon>Actinomycetes</taxon>
        <taxon>Kitasatosporales</taxon>
        <taxon>Streptomycetaceae</taxon>
        <taxon>Streptomyces</taxon>
        <taxon>Streptomyces violaceusniger group</taxon>
    </lineage>
</organism>
<evidence type="ECO:0008006" key="4">
    <source>
        <dbReference type="Google" id="ProtNLM"/>
    </source>
</evidence>
<proteinExistence type="predicted"/>
<feature type="region of interest" description="Disordered" evidence="1">
    <location>
        <begin position="167"/>
        <end position="186"/>
    </location>
</feature>
<feature type="compositionally biased region" description="Pro residues" evidence="1">
    <location>
        <begin position="15"/>
        <end position="26"/>
    </location>
</feature>
<comment type="caution">
    <text evidence="2">The sequence shown here is derived from an EMBL/GenBank/DDBJ whole genome shotgun (WGS) entry which is preliminary data.</text>
</comment>
<feature type="region of interest" description="Disordered" evidence="1">
    <location>
        <begin position="1"/>
        <end position="67"/>
    </location>
</feature>
<gene>
    <name evidence="2" type="ORF">GCM10009680_82800</name>
</gene>
<feature type="compositionally biased region" description="Low complexity" evidence="1">
    <location>
        <begin position="266"/>
        <end position="297"/>
    </location>
</feature>